<protein>
    <submittedName>
        <fullName evidence="2">Uncharacterized protein</fullName>
    </submittedName>
</protein>
<comment type="caution">
    <text evidence="2">The sequence shown here is derived from an EMBL/GenBank/DDBJ whole genome shotgun (WGS) entry which is preliminary data.</text>
</comment>
<proteinExistence type="predicted"/>
<name>A0A2T2WCM0_9FIRM</name>
<gene>
    <name evidence="2" type="ORF">C7B45_17255</name>
</gene>
<sequence>MSVRPKKGKRIAASKPSKKRKRQALVAKPITLGTLPTMAAVRPFNPHLMDYHEVSTFIPDMGYHWTTQVPGMVFMTNQHNQITAVESMFPQNLGTYSWYDPPTPPSVLNASLAFYSEHLYFVPPSTITPSMSPTQPTALSSWATFVANNPRLKVYVKEPGTFHGYTVYGPPNGPGIDVLVSPTGLVSGFFVAEPASWGYNPVYVTNHGKPFTTKIFTKAYYSVFMLEPAQASATTT</sequence>
<dbReference type="EMBL" id="PXYV01000103">
    <property type="protein sequence ID" value="PSR19976.1"/>
    <property type="molecule type" value="Genomic_DNA"/>
</dbReference>
<evidence type="ECO:0000313" key="2">
    <source>
        <dbReference type="EMBL" id="PSR19976.1"/>
    </source>
</evidence>
<evidence type="ECO:0000256" key="1">
    <source>
        <dbReference type="SAM" id="MobiDB-lite"/>
    </source>
</evidence>
<organism evidence="2 3">
    <name type="scientific">Sulfobacillus acidophilus</name>
    <dbReference type="NCBI Taxonomy" id="53633"/>
    <lineage>
        <taxon>Bacteria</taxon>
        <taxon>Bacillati</taxon>
        <taxon>Bacillota</taxon>
        <taxon>Clostridia</taxon>
        <taxon>Eubacteriales</taxon>
        <taxon>Clostridiales Family XVII. Incertae Sedis</taxon>
        <taxon>Sulfobacillus</taxon>
    </lineage>
</organism>
<accession>A0A2T2WCM0</accession>
<dbReference type="Proteomes" id="UP000241848">
    <property type="component" value="Unassembled WGS sequence"/>
</dbReference>
<evidence type="ECO:0000313" key="3">
    <source>
        <dbReference type="Proteomes" id="UP000241848"/>
    </source>
</evidence>
<reference evidence="2 3" key="1">
    <citation type="journal article" date="2014" name="BMC Genomics">
        <title>Comparison of environmental and isolate Sulfobacillus genomes reveals diverse carbon, sulfur, nitrogen, and hydrogen metabolisms.</title>
        <authorList>
            <person name="Justice N.B."/>
            <person name="Norman A."/>
            <person name="Brown C.T."/>
            <person name="Singh A."/>
            <person name="Thomas B.C."/>
            <person name="Banfield J.F."/>
        </authorList>
    </citation>
    <scope>NUCLEOTIDE SEQUENCE [LARGE SCALE GENOMIC DNA]</scope>
    <source>
        <strain evidence="2">AMDSBA3</strain>
    </source>
</reference>
<dbReference type="AlphaFoldDB" id="A0A2T2WCM0"/>
<feature type="region of interest" description="Disordered" evidence="1">
    <location>
        <begin position="1"/>
        <end position="23"/>
    </location>
</feature>